<dbReference type="CDD" id="cd06173">
    <property type="entry name" value="MFS_MefA_like"/>
    <property type="match status" value="1"/>
</dbReference>
<comment type="caution">
    <text evidence="9">The sequence shown here is derived from an EMBL/GenBank/DDBJ whole genome shotgun (WGS) entry which is preliminary data.</text>
</comment>
<dbReference type="SUPFAM" id="SSF103473">
    <property type="entry name" value="MFS general substrate transporter"/>
    <property type="match status" value="1"/>
</dbReference>
<keyword evidence="5 7" id="KW-1133">Transmembrane helix</keyword>
<dbReference type="PANTHER" id="PTHR23513">
    <property type="entry name" value="INTEGRAL MEMBRANE EFFLUX PROTEIN-RELATED"/>
    <property type="match status" value="1"/>
</dbReference>
<feature type="transmembrane region" description="Helical" evidence="7">
    <location>
        <begin position="297"/>
        <end position="314"/>
    </location>
</feature>
<dbReference type="PROSITE" id="PS50850">
    <property type="entry name" value="MFS"/>
    <property type="match status" value="1"/>
</dbReference>
<evidence type="ECO:0000256" key="1">
    <source>
        <dbReference type="ARBA" id="ARBA00004651"/>
    </source>
</evidence>
<dbReference type="eggNOG" id="COG0477">
    <property type="taxonomic scope" value="Bacteria"/>
</dbReference>
<dbReference type="PANTHER" id="PTHR23513:SF6">
    <property type="entry name" value="MAJOR FACILITATOR SUPERFAMILY ASSOCIATED DOMAIN-CONTAINING PROTEIN"/>
    <property type="match status" value="1"/>
</dbReference>
<dbReference type="GO" id="GO:0005886">
    <property type="term" value="C:plasma membrane"/>
    <property type="evidence" value="ECO:0007669"/>
    <property type="project" value="UniProtKB-SubCell"/>
</dbReference>
<keyword evidence="3" id="KW-1003">Cell membrane</keyword>
<dbReference type="Proteomes" id="UP000030403">
    <property type="component" value="Unassembled WGS sequence"/>
</dbReference>
<dbReference type="GO" id="GO:0022857">
    <property type="term" value="F:transmembrane transporter activity"/>
    <property type="evidence" value="ECO:0007669"/>
    <property type="project" value="InterPro"/>
</dbReference>
<dbReference type="InterPro" id="IPR020846">
    <property type="entry name" value="MFS_dom"/>
</dbReference>
<keyword evidence="2" id="KW-0813">Transport</keyword>
<feature type="transmembrane region" description="Helical" evidence="7">
    <location>
        <begin position="320"/>
        <end position="345"/>
    </location>
</feature>
<evidence type="ECO:0000256" key="6">
    <source>
        <dbReference type="ARBA" id="ARBA00023136"/>
    </source>
</evidence>
<feature type="transmembrane region" description="Helical" evidence="7">
    <location>
        <begin position="222"/>
        <end position="246"/>
    </location>
</feature>
<dbReference type="EMBL" id="AVPF01000026">
    <property type="protein sequence ID" value="KGX87134.1"/>
    <property type="molecule type" value="Genomic_DNA"/>
</dbReference>
<evidence type="ECO:0000313" key="9">
    <source>
        <dbReference type="EMBL" id="KGX87134.1"/>
    </source>
</evidence>
<evidence type="ECO:0000256" key="4">
    <source>
        <dbReference type="ARBA" id="ARBA00022692"/>
    </source>
</evidence>
<dbReference type="RefSeq" id="WP_027446919.1">
    <property type="nucleotide sequence ID" value="NZ_AULJ01000043.1"/>
</dbReference>
<dbReference type="Pfam" id="PF07690">
    <property type="entry name" value="MFS_1"/>
    <property type="match status" value="1"/>
</dbReference>
<feature type="transmembrane region" description="Helical" evidence="7">
    <location>
        <begin position="389"/>
        <end position="412"/>
    </location>
</feature>
<feature type="transmembrane region" description="Helical" evidence="7">
    <location>
        <begin position="21"/>
        <end position="43"/>
    </location>
</feature>
<evidence type="ECO:0000256" key="7">
    <source>
        <dbReference type="SAM" id="Phobius"/>
    </source>
</evidence>
<reference evidence="9 10" key="1">
    <citation type="submission" date="2013-08" db="EMBL/GenBank/DDBJ databases">
        <authorList>
            <person name="Huang J."/>
            <person name="Wang G."/>
        </authorList>
    </citation>
    <scope>NUCLEOTIDE SEQUENCE [LARGE SCALE GENOMIC DNA]</scope>
    <source>
        <strain evidence="9 10">BH030004</strain>
    </source>
</reference>
<evidence type="ECO:0000259" key="8">
    <source>
        <dbReference type="PROSITE" id="PS50850"/>
    </source>
</evidence>
<evidence type="ECO:0000256" key="5">
    <source>
        <dbReference type="ARBA" id="ARBA00022989"/>
    </source>
</evidence>
<dbReference type="STRING" id="1385511.GCA_000425225_03312"/>
<keyword evidence="6 7" id="KW-0472">Membrane</keyword>
<evidence type="ECO:0000313" key="10">
    <source>
        <dbReference type="Proteomes" id="UP000030403"/>
    </source>
</evidence>
<feature type="transmembrane region" description="Helical" evidence="7">
    <location>
        <begin position="55"/>
        <end position="78"/>
    </location>
</feature>
<gene>
    <name evidence="9" type="ORF">N783_10350</name>
</gene>
<feature type="transmembrane region" description="Helical" evidence="7">
    <location>
        <begin position="98"/>
        <end position="124"/>
    </location>
</feature>
<protein>
    <recommendedName>
        <fullName evidence="8">Major facilitator superfamily (MFS) profile domain-containing protein</fullName>
    </recommendedName>
</protein>
<feature type="transmembrane region" description="Helical" evidence="7">
    <location>
        <begin position="168"/>
        <end position="201"/>
    </location>
</feature>
<feature type="domain" description="Major facilitator superfamily (MFS) profile" evidence="8">
    <location>
        <begin position="21"/>
        <end position="411"/>
    </location>
</feature>
<dbReference type="OrthoDB" id="3613552at2"/>
<organism evidence="9 10">
    <name type="scientific">Pontibacillus marinus BH030004 = DSM 16465</name>
    <dbReference type="NCBI Taxonomy" id="1385511"/>
    <lineage>
        <taxon>Bacteria</taxon>
        <taxon>Bacillati</taxon>
        <taxon>Bacillota</taxon>
        <taxon>Bacilli</taxon>
        <taxon>Bacillales</taxon>
        <taxon>Bacillaceae</taxon>
        <taxon>Pontibacillus</taxon>
    </lineage>
</organism>
<evidence type="ECO:0000256" key="2">
    <source>
        <dbReference type="ARBA" id="ARBA00022448"/>
    </source>
</evidence>
<sequence>MSELIMNQTEHKQVNLFRSRSFLMLWIATLASTLSMSMFNFLLSWYVVKGLGLEAVLGIVLISLSIPRIASMLFGGVLSDRFDQARIMFYSDLSRGMLAIVFAVLLFIVPTLPIWGLMILAALFGTLGGVFEPSRDSILPTVVNQDQITRANSVIQGSMQVAMFSGPLIGGVMISFFTYTTGFIGVGICLLIGAISIKFIAKSKDASEARTHENMFKELKEGLQYAWDSSLIKALFIIALVVNFFMSGPLFMGLPIFVKNILQGEAIHFSMVEGGLTLGMIVGSILIGWLNLQKKRGLVAMIFMGVLGVLMFSFSQLPFLWLAIFVISLIGMCNPIINIPIIALLQEKVDQEKLGRVMALIKMAAFGLGPLSFATTSFLLSLGIEINTIMLWSSLPLMFTVFILFILFPTLAKTD</sequence>
<accession>A0A0A5G516</accession>
<feature type="transmembrane region" description="Helical" evidence="7">
    <location>
        <begin position="357"/>
        <end position="383"/>
    </location>
</feature>
<comment type="subcellular location">
    <subcellularLocation>
        <location evidence="1">Cell membrane</location>
        <topology evidence="1">Multi-pass membrane protein</topology>
    </subcellularLocation>
</comment>
<dbReference type="InterPro" id="IPR011701">
    <property type="entry name" value="MFS"/>
</dbReference>
<dbReference type="Gene3D" id="1.20.1250.20">
    <property type="entry name" value="MFS general substrate transporter like domains"/>
    <property type="match status" value="1"/>
</dbReference>
<evidence type="ECO:0000256" key="3">
    <source>
        <dbReference type="ARBA" id="ARBA00022475"/>
    </source>
</evidence>
<dbReference type="AlphaFoldDB" id="A0A0A5G516"/>
<dbReference type="InterPro" id="IPR036259">
    <property type="entry name" value="MFS_trans_sf"/>
</dbReference>
<keyword evidence="4 7" id="KW-0812">Transmembrane</keyword>
<name>A0A0A5G516_9BACI</name>
<keyword evidence="10" id="KW-1185">Reference proteome</keyword>
<feature type="transmembrane region" description="Helical" evidence="7">
    <location>
        <begin position="266"/>
        <end position="290"/>
    </location>
</feature>
<proteinExistence type="predicted"/>